<accession>A0ABS1R799</accession>
<protein>
    <submittedName>
        <fullName evidence="1">Gliding motility-associated C-terminal domain-containing protein</fullName>
    </submittedName>
</protein>
<sequence length="422" mass="47009">MKSVVCFSLFLVSVQFSFGQENKGSSILENSFVQIEPEGVRSLYGETIYFGPQAEWTIDGTLEIWCQRIWISPEAKIQGNGRLLIHNPAENPYYNGLKKKPTVIDGNNGNFIKLLVEHHNTAGILLDNIDDPGYRTVDPSGAEAAALNFGSELKLAQDGADIQLNGYNLSFDANALLSQYSHRRKLIVGTDYGHVSKILTAGSQFVFPIATARQLYSPLTVSENDIEGTVVARVSDSFNSQMRLKSPQSGIDVNWQVYSMQALNATLTLQHPSTANKEKYTDEKAAIYQFTTMEEADRLSTKRVEEGIHRSGAVSLANQASDYRSWFTKSIALSSELFIPNVFTPNGDGVNDRFEIRGIEAFDHVSITIYNRWGNSIYEHANYDNSWNGTGLNAGTYYYVIETKEGPLSSIHKGWVLLIKEN</sequence>
<gene>
    <name evidence="1" type="ORF">JKG61_16930</name>
</gene>
<dbReference type="Pfam" id="PF13585">
    <property type="entry name" value="CHU_C"/>
    <property type="match status" value="1"/>
</dbReference>
<organism evidence="1 2">
    <name type="scientific">Sphingobacterium faecale</name>
    <dbReference type="NCBI Taxonomy" id="2803775"/>
    <lineage>
        <taxon>Bacteria</taxon>
        <taxon>Pseudomonadati</taxon>
        <taxon>Bacteroidota</taxon>
        <taxon>Sphingobacteriia</taxon>
        <taxon>Sphingobacteriales</taxon>
        <taxon>Sphingobacteriaceae</taxon>
        <taxon>Sphingobacterium</taxon>
    </lineage>
</organism>
<name>A0ABS1R799_9SPHI</name>
<dbReference type="NCBIfam" id="TIGR04131">
    <property type="entry name" value="Bac_Flav_CTERM"/>
    <property type="match status" value="1"/>
</dbReference>
<dbReference type="RefSeq" id="WP_202104135.1">
    <property type="nucleotide sequence ID" value="NZ_JAERTY010000009.1"/>
</dbReference>
<dbReference type="Proteomes" id="UP000625283">
    <property type="component" value="Unassembled WGS sequence"/>
</dbReference>
<reference evidence="1 2" key="1">
    <citation type="submission" date="2021-01" db="EMBL/GenBank/DDBJ databases">
        <title>C459-1 draft genome sequence.</title>
        <authorList>
            <person name="Zhang X.-F."/>
        </authorList>
    </citation>
    <scope>NUCLEOTIDE SEQUENCE [LARGE SCALE GENOMIC DNA]</scope>
    <source>
        <strain evidence="2">C459-1</strain>
    </source>
</reference>
<keyword evidence="2" id="KW-1185">Reference proteome</keyword>
<evidence type="ECO:0000313" key="2">
    <source>
        <dbReference type="Proteomes" id="UP000625283"/>
    </source>
</evidence>
<comment type="caution">
    <text evidence="1">The sequence shown here is derived from an EMBL/GenBank/DDBJ whole genome shotgun (WGS) entry which is preliminary data.</text>
</comment>
<proteinExistence type="predicted"/>
<evidence type="ECO:0000313" key="1">
    <source>
        <dbReference type="EMBL" id="MBL1410444.1"/>
    </source>
</evidence>
<dbReference type="InterPro" id="IPR026341">
    <property type="entry name" value="T9SS_type_B"/>
</dbReference>
<dbReference type="EMBL" id="JAERTY010000009">
    <property type="protein sequence ID" value="MBL1410444.1"/>
    <property type="molecule type" value="Genomic_DNA"/>
</dbReference>